<reference evidence="1 2" key="1">
    <citation type="submission" date="2018-03" db="EMBL/GenBank/DDBJ databases">
        <title>Draft Genome Sequences of the Obligatory Marine Myxobacteria Enhygromyxa salina SWB005.</title>
        <authorList>
            <person name="Poehlein A."/>
            <person name="Moghaddam J.A."/>
            <person name="Harms H."/>
            <person name="Alanjari M."/>
            <person name="Koenig G.M."/>
            <person name="Daniel R."/>
            <person name="Schaeberle T.F."/>
        </authorList>
    </citation>
    <scope>NUCLEOTIDE SEQUENCE [LARGE SCALE GENOMIC DNA]</scope>
    <source>
        <strain evidence="1 2">SWB005</strain>
    </source>
</reference>
<dbReference type="AlphaFoldDB" id="A0A2S9XXC1"/>
<keyword evidence="2" id="KW-1185">Reference proteome</keyword>
<gene>
    <name evidence="1" type="ORF">ENSA5_33240</name>
</gene>
<sequence>MWCPGPAPESRSPVQLGLAFDGEAKKLELEPGTSGRSRHPWAWLMQRVFAHEVLVCHRCKGDMRLVEVMKAVVRG</sequence>
<protein>
    <submittedName>
        <fullName evidence="1">Uncharacterized protein</fullName>
    </submittedName>
</protein>
<comment type="caution">
    <text evidence="1">The sequence shown here is derived from an EMBL/GenBank/DDBJ whole genome shotgun (WGS) entry which is preliminary data.</text>
</comment>
<dbReference type="EMBL" id="PVNK01000153">
    <property type="protein sequence ID" value="PRP97527.1"/>
    <property type="molecule type" value="Genomic_DNA"/>
</dbReference>
<proteinExistence type="predicted"/>
<accession>A0A2S9XXC1</accession>
<organism evidence="1 2">
    <name type="scientific">Enhygromyxa salina</name>
    <dbReference type="NCBI Taxonomy" id="215803"/>
    <lineage>
        <taxon>Bacteria</taxon>
        <taxon>Pseudomonadati</taxon>
        <taxon>Myxococcota</taxon>
        <taxon>Polyangia</taxon>
        <taxon>Nannocystales</taxon>
        <taxon>Nannocystaceae</taxon>
        <taxon>Enhygromyxa</taxon>
    </lineage>
</organism>
<evidence type="ECO:0000313" key="2">
    <source>
        <dbReference type="Proteomes" id="UP000237968"/>
    </source>
</evidence>
<name>A0A2S9XXC1_9BACT</name>
<evidence type="ECO:0000313" key="1">
    <source>
        <dbReference type="EMBL" id="PRP97527.1"/>
    </source>
</evidence>
<dbReference type="Proteomes" id="UP000237968">
    <property type="component" value="Unassembled WGS sequence"/>
</dbReference>